<proteinExistence type="predicted"/>
<dbReference type="PANTHER" id="PTHR35869:SF1">
    <property type="entry name" value="OUTER-MEMBRANE LIPOPROTEIN CARRIER PROTEIN"/>
    <property type="match status" value="1"/>
</dbReference>
<keyword evidence="1 2" id="KW-0732">Signal</keyword>
<evidence type="ECO:0000256" key="1">
    <source>
        <dbReference type="ARBA" id="ARBA00022729"/>
    </source>
</evidence>
<dbReference type="SUPFAM" id="SSF89392">
    <property type="entry name" value="Prokaryotic lipoproteins and lipoprotein localization factors"/>
    <property type="match status" value="1"/>
</dbReference>
<dbReference type="InterPro" id="IPR029046">
    <property type="entry name" value="LolA/LolB/LppX"/>
</dbReference>
<protein>
    <submittedName>
        <fullName evidence="3">Outer membrane lipoprotein-sorting protein</fullName>
    </submittedName>
</protein>
<gene>
    <name evidence="3" type="ORF">BCL74_3053</name>
</gene>
<dbReference type="EMBL" id="RBIG01000003">
    <property type="protein sequence ID" value="RKQ68573.1"/>
    <property type="molecule type" value="Genomic_DNA"/>
</dbReference>
<dbReference type="AlphaFoldDB" id="A0A420WC80"/>
<reference evidence="3 4" key="1">
    <citation type="submission" date="2018-10" db="EMBL/GenBank/DDBJ databases">
        <title>Comparative analysis of microorganisms from saline springs in Andes Mountain Range, Colombia.</title>
        <authorList>
            <person name="Rubin E."/>
        </authorList>
    </citation>
    <scope>NUCLEOTIDE SEQUENCE [LARGE SCALE GENOMIC DNA]</scope>
    <source>
        <strain evidence="3 4">USBA 36</strain>
    </source>
</reference>
<dbReference type="Pfam" id="PF03548">
    <property type="entry name" value="LolA"/>
    <property type="match status" value="1"/>
</dbReference>
<dbReference type="CDD" id="cd16325">
    <property type="entry name" value="LolA"/>
    <property type="match status" value="1"/>
</dbReference>
<organism evidence="3 4">
    <name type="scientific">Oceanibaculum indicum</name>
    <dbReference type="NCBI Taxonomy" id="526216"/>
    <lineage>
        <taxon>Bacteria</taxon>
        <taxon>Pseudomonadati</taxon>
        <taxon>Pseudomonadota</taxon>
        <taxon>Alphaproteobacteria</taxon>
        <taxon>Rhodospirillales</taxon>
        <taxon>Oceanibaculaceae</taxon>
        <taxon>Oceanibaculum</taxon>
    </lineage>
</organism>
<dbReference type="Proteomes" id="UP000277424">
    <property type="component" value="Unassembled WGS sequence"/>
</dbReference>
<accession>A0A420WC80</accession>
<evidence type="ECO:0000313" key="3">
    <source>
        <dbReference type="EMBL" id="RKQ68573.1"/>
    </source>
</evidence>
<dbReference type="InterPro" id="IPR004564">
    <property type="entry name" value="OM_lipoprot_carrier_LolA-like"/>
</dbReference>
<sequence>MRYFPLLASLVAGLVAFSAPPSNGWAAGPVGSASPKPQSVAASLSAADRETIERLETYLNNIKTMQADFQQIASTGQSARGIFYLSRPGKLRVQYTEPEPAFLLANQTLLVYVDEKLGQESYVPTGSTPVSFLLADTIRLDGDVRIERVQAKDNVIRVALVQRDDPDAGSLSLVFTDLPLELRQWTVTDAQGVKTTIALNNTSYGRKLDPDLFEHRQKSVQSPRN</sequence>
<dbReference type="Gene3D" id="2.50.20.10">
    <property type="entry name" value="Lipoprotein localisation LolA/LolB/LppX"/>
    <property type="match status" value="1"/>
</dbReference>
<evidence type="ECO:0000256" key="2">
    <source>
        <dbReference type="SAM" id="SignalP"/>
    </source>
</evidence>
<feature type="signal peptide" evidence="2">
    <location>
        <begin position="1"/>
        <end position="26"/>
    </location>
</feature>
<dbReference type="PANTHER" id="PTHR35869">
    <property type="entry name" value="OUTER-MEMBRANE LIPOPROTEIN CARRIER PROTEIN"/>
    <property type="match status" value="1"/>
</dbReference>
<name>A0A420WC80_9PROT</name>
<comment type="caution">
    <text evidence="3">The sequence shown here is derived from an EMBL/GenBank/DDBJ whole genome shotgun (WGS) entry which is preliminary data.</text>
</comment>
<feature type="chain" id="PRO_5019289172" evidence="2">
    <location>
        <begin position="27"/>
        <end position="225"/>
    </location>
</feature>
<dbReference type="OrthoDB" id="9800501at2"/>
<keyword evidence="3" id="KW-0449">Lipoprotein</keyword>
<evidence type="ECO:0000313" key="4">
    <source>
        <dbReference type="Proteomes" id="UP000277424"/>
    </source>
</evidence>